<dbReference type="Proteomes" id="UP000050525">
    <property type="component" value="Unassembled WGS sequence"/>
</dbReference>
<sequence>MRPELLQEIPEGGLGHPEGFQPLLVILGVLDNTPSPVLADLVSPEMAELETQKGDSSPDGDILEPVIGIPARIWLGGQGLSGRGMVTALGQHVLGGQVVSACGRAERGKTAVGYPVVSTVGQQGQPGGQQGHKALVISQVQGAAKVQGGRGRKGCAVPALHMLLLTREVAGQRAVSGAGF</sequence>
<dbReference type="EMBL" id="AKHW03005470">
    <property type="protein sequence ID" value="KYO26564.1"/>
    <property type="molecule type" value="Genomic_DNA"/>
</dbReference>
<evidence type="ECO:0000313" key="2">
    <source>
        <dbReference type="Proteomes" id="UP000050525"/>
    </source>
</evidence>
<organism evidence="1 2">
    <name type="scientific">Alligator mississippiensis</name>
    <name type="common">American alligator</name>
    <dbReference type="NCBI Taxonomy" id="8496"/>
    <lineage>
        <taxon>Eukaryota</taxon>
        <taxon>Metazoa</taxon>
        <taxon>Chordata</taxon>
        <taxon>Craniata</taxon>
        <taxon>Vertebrata</taxon>
        <taxon>Euteleostomi</taxon>
        <taxon>Archelosauria</taxon>
        <taxon>Archosauria</taxon>
        <taxon>Crocodylia</taxon>
        <taxon>Alligatoridae</taxon>
        <taxon>Alligatorinae</taxon>
        <taxon>Alligator</taxon>
    </lineage>
</organism>
<gene>
    <name evidence="1" type="ORF">Y1Q_0002184</name>
</gene>
<keyword evidence="2" id="KW-1185">Reference proteome</keyword>
<comment type="caution">
    <text evidence="1">The sequence shown here is derived from an EMBL/GenBank/DDBJ whole genome shotgun (WGS) entry which is preliminary data.</text>
</comment>
<evidence type="ECO:0000313" key="1">
    <source>
        <dbReference type="EMBL" id="KYO26564.1"/>
    </source>
</evidence>
<name>A0A151MPV5_ALLMI</name>
<protein>
    <submittedName>
        <fullName evidence="1">Uncharacterized protein</fullName>
    </submittedName>
</protein>
<dbReference type="AlphaFoldDB" id="A0A151MPV5"/>
<accession>A0A151MPV5</accession>
<reference evidence="1 2" key="1">
    <citation type="journal article" date="2012" name="Genome Biol.">
        <title>Sequencing three crocodilian genomes to illuminate the evolution of archosaurs and amniotes.</title>
        <authorList>
            <person name="St John J.A."/>
            <person name="Braun E.L."/>
            <person name="Isberg S.R."/>
            <person name="Miles L.G."/>
            <person name="Chong A.Y."/>
            <person name="Gongora J."/>
            <person name="Dalzell P."/>
            <person name="Moran C."/>
            <person name="Bed'hom B."/>
            <person name="Abzhanov A."/>
            <person name="Burgess S.C."/>
            <person name="Cooksey A.M."/>
            <person name="Castoe T.A."/>
            <person name="Crawford N.G."/>
            <person name="Densmore L.D."/>
            <person name="Drew J.C."/>
            <person name="Edwards S.V."/>
            <person name="Faircloth B.C."/>
            <person name="Fujita M.K."/>
            <person name="Greenwold M.J."/>
            <person name="Hoffmann F.G."/>
            <person name="Howard J.M."/>
            <person name="Iguchi T."/>
            <person name="Janes D.E."/>
            <person name="Khan S.Y."/>
            <person name="Kohno S."/>
            <person name="de Koning A.J."/>
            <person name="Lance S.L."/>
            <person name="McCarthy F.M."/>
            <person name="McCormack J.E."/>
            <person name="Merchant M.E."/>
            <person name="Peterson D.G."/>
            <person name="Pollock D.D."/>
            <person name="Pourmand N."/>
            <person name="Raney B.J."/>
            <person name="Roessler K.A."/>
            <person name="Sanford J.R."/>
            <person name="Sawyer R.H."/>
            <person name="Schmidt C.J."/>
            <person name="Triplett E.W."/>
            <person name="Tuberville T.D."/>
            <person name="Venegas-Anaya M."/>
            <person name="Howard J.T."/>
            <person name="Jarvis E.D."/>
            <person name="Guillette L.J.Jr."/>
            <person name="Glenn T.C."/>
            <person name="Green R.E."/>
            <person name="Ray D.A."/>
        </authorList>
    </citation>
    <scope>NUCLEOTIDE SEQUENCE [LARGE SCALE GENOMIC DNA]</scope>
    <source>
        <strain evidence="1">KSC_2009_1</strain>
    </source>
</reference>
<proteinExistence type="predicted"/>